<dbReference type="InterPro" id="IPR016024">
    <property type="entry name" value="ARM-type_fold"/>
</dbReference>
<protein>
    <submittedName>
        <fullName evidence="1">DNA alkylation repair protein</fullName>
    </submittedName>
</protein>
<gene>
    <name evidence="1" type="ORF">TZ00_10805</name>
</gene>
<dbReference type="Pfam" id="PF08713">
    <property type="entry name" value="DNA_alkylation"/>
    <property type="match status" value="1"/>
</dbReference>
<proteinExistence type="predicted"/>
<sequence length="161" mass="17884">MVEACELVDEALQNESSWQRAEEHRARFGGGGRYYGTSVGAIRASLRDTLRRFPELTHDEITALSSLLWAADVYERRLAAVILLQSRLDVLIVSDLTRLEGFLRSSAVDELSFVLARDVIRPLVLSLGDRDRARAESVVARWSESESPGLRRAAQIAAADS</sequence>
<dbReference type="EMBL" id="JYFC01000004">
    <property type="protein sequence ID" value="KJC64194.1"/>
    <property type="molecule type" value="Genomic_DNA"/>
</dbReference>
<evidence type="ECO:0000313" key="2">
    <source>
        <dbReference type="Proteomes" id="UP000032503"/>
    </source>
</evidence>
<dbReference type="InterPro" id="IPR014825">
    <property type="entry name" value="DNA_alkylation"/>
</dbReference>
<dbReference type="SUPFAM" id="SSF48371">
    <property type="entry name" value="ARM repeat"/>
    <property type="match status" value="1"/>
</dbReference>
<keyword evidence="2" id="KW-1185">Reference proteome</keyword>
<organism evidence="1 2">
    <name type="scientific">Agreia bicolorata</name>
    <dbReference type="NCBI Taxonomy" id="110935"/>
    <lineage>
        <taxon>Bacteria</taxon>
        <taxon>Bacillati</taxon>
        <taxon>Actinomycetota</taxon>
        <taxon>Actinomycetes</taxon>
        <taxon>Micrococcales</taxon>
        <taxon>Microbacteriaceae</taxon>
        <taxon>Agreia</taxon>
    </lineage>
</organism>
<evidence type="ECO:0000313" key="1">
    <source>
        <dbReference type="EMBL" id="KJC64194.1"/>
    </source>
</evidence>
<reference evidence="1 2" key="1">
    <citation type="journal article" date="2001" name="Int. J. Syst. Evol. Microbiol.">
        <title>Agreia bicolorata gen. nov., sp. nov., to accommodate actinobacteria isolated from narrow reed grass infected by the nematode Heteroanguina graminophila.</title>
        <authorList>
            <person name="Evtushenko L.I."/>
            <person name="Dorofeeva L.V."/>
            <person name="Dobrovolskaya T.G."/>
            <person name="Streshinskaya G.M."/>
            <person name="Subbotin S.A."/>
            <person name="Tiedje J.M."/>
        </authorList>
    </citation>
    <scope>NUCLEOTIDE SEQUENCE [LARGE SCALE GENOMIC DNA]</scope>
    <source>
        <strain evidence="1 2">VKM Ac-1804</strain>
    </source>
</reference>
<dbReference type="Proteomes" id="UP000032503">
    <property type="component" value="Unassembled WGS sequence"/>
</dbReference>
<comment type="caution">
    <text evidence="1">The sequence shown here is derived from an EMBL/GenBank/DDBJ whole genome shotgun (WGS) entry which is preliminary data.</text>
</comment>
<dbReference type="Gene3D" id="1.25.10.90">
    <property type="match status" value="1"/>
</dbReference>
<name>A0ABR5CEW1_9MICO</name>
<accession>A0ABR5CEW1</accession>